<accession>A0A4Y2B900</accession>
<name>A0A4Y2B900_ARAVE</name>
<dbReference type="Proteomes" id="UP000499080">
    <property type="component" value="Unassembled WGS sequence"/>
</dbReference>
<reference evidence="1 2" key="1">
    <citation type="journal article" date="2019" name="Sci. Rep.">
        <title>Orb-weaving spider Araneus ventricosus genome elucidates the spidroin gene catalogue.</title>
        <authorList>
            <person name="Kono N."/>
            <person name="Nakamura H."/>
            <person name="Ohtoshi R."/>
            <person name="Moran D.A.P."/>
            <person name="Shinohara A."/>
            <person name="Yoshida Y."/>
            <person name="Fujiwara M."/>
            <person name="Mori M."/>
            <person name="Tomita M."/>
            <person name="Arakawa K."/>
        </authorList>
    </citation>
    <scope>NUCLEOTIDE SEQUENCE [LARGE SCALE GENOMIC DNA]</scope>
</reference>
<organism evidence="1 2">
    <name type="scientific">Araneus ventricosus</name>
    <name type="common">Orbweaver spider</name>
    <name type="synonym">Epeira ventricosa</name>
    <dbReference type="NCBI Taxonomy" id="182803"/>
    <lineage>
        <taxon>Eukaryota</taxon>
        <taxon>Metazoa</taxon>
        <taxon>Ecdysozoa</taxon>
        <taxon>Arthropoda</taxon>
        <taxon>Chelicerata</taxon>
        <taxon>Arachnida</taxon>
        <taxon>Araneae</taxon>
        <taxon>Araneomorphae</taxon>
        <taxon>Entelegynae</taxon>
        <taxon>Araneoidea</taxon>
        <taxon>Araneidae</taxon>
        <taxon>Araneus</taxon>
    </lineage>
</organism>
<dbReference type="EMBL" id="BGPR01000055">
    <property type="protein sequence ID" value="GBL87756.1"/>
    <property type="molecule type" value="Genomic_DNA"/>
</dbReference>
<keyword evidence="2" id="KW-1185">Reference proteome</keyword>
<gene>
    <name evidence="1" type="ORF">AVEN_81360_1</name>
</gene>
<evidence type="ECO:0000313" key="2">
    <source>
        <dbReference type="Proteomes" id="UP000499080"/>
    </source>
</evidence>
<comment type="caution">
    <text evidence="1">The sequence shown here is derived from an EMBL/GenBank/DDBJ whole genome shotgun (WGS) entry which is preliminary data.</text>
</comment>
<proteinExistence type="predicted"/>
<dbReference type="AlphaFoldDB" id="A0A4Y2B900"/>
<evidence type="ECO:0000313" key="1">
    <source>
        <dbReference type="EMBL" id="GBL87756.1"/>
    </source>
</evidence>
<protein>
    <submittedName>
        <fullName evidence="1">Uncharacterized protein</fullName>
    </submittedName>
</protein>
<sequence>MKFDILKVGGKSRSSRVRARHLQSVAYMRSCHLRISASDRVSKTARGKCSPAILQMTQLQNPTPGSCQNDTVNSRPATLCQLSQNLLNHTTTRESFSHSVGSVPSELFCLAVLSPSKSEMQKGLLFLSVFSAL</sequence>